<dbReference type="PROSITE" id="PS50853">
    <property type="entry name" value="FN3"/>
    <property type="match status" value="1"/>
</dbReference>
<accession>A0ABS2M8U0</accession>
<keyword evidence="7" id="KW-1185">Reference proteome</keyword>
<keyword evidence="2" id="KW-0378">Hydrolase</keyword>
<dbReference type="PANTHER" id="PTHR46708">
    <property type="entry name" value="TENASCIN"/>
    <property type="match status" value="1"/>
</dbReference>
<dbReference type="PANTHER" id="PTHR46708:SF2">
    <property type="entry name" value="FIBRONECTIN TYPE-III DOMAIN-CONTAINING PROTEIN"/>
    <property type="match status" value="1"/>
</dbReference>
<evidence type="ECO:0000259" key="5">
    <source>
        <dbReference type="PROSITE" id="PS50853"/>
    </source>
</evidence>
<dbReference type="RefSeq" id="WP_193670729.1">
    <property type="nucleotide sequence ID" value="NZ_JACDTV010000017.1"/>
</dbReference>
<comment type="caution">
    <text evidence="6">The sequence shown here is derived from an EMBL/GenBank/DDBJ whole genome shotgun (WGS) entry which is preliminary data.</text>
</comment>
<evidence type="ECO:0000313" key="7">
    <source>
        <dbReference type="Proteomes" id="UP000732378"/>
    </source>
</evidence>
<evidence type="ECO:0000256" key="2">
    <source>
        <dbReference type="ARBA" id="ARBA00023295"/>
    </source>
</evidence>
<keyword evidence="1" id="KW-0677">Repeat</keyword>
<evidence type="ECO:0000256" key="1">
    <source>
        <dbReference type="ARBA" id="ARBA00022737"/>
    </source>
</evidence>
<feature type="signal peptide" evidence="4">
    <location>
        <begin position="1"/>
        <end position="25"/>
    </location>
</feature>
<evidence type="ECO:0000313" key="6">
    <source>
        <dbReference type="EMBL" id="MBM7507612.1"/>
    </source>
</evidence>
<organism evidence="6 7">
    <name type="scientific">Nocardioides salarius</name>
    <dbReference type="NCBI Taxonomy" id="374513"/>
    <lineage>
        <taxon>Bacteria</taxon>
        <taxon>Bacillati</taxon>
        <taxon>Actinomycetota</taxon>
        <taxon>Actinomycetes</taxon>
        <taxon>Propionibacteriales</taxon>
        <taxon>Nocardioidaceae</taxon>
        <taxon>Nocardioides</taxon>
    </lineage>
</organism>
<proteinExistence type="predicted"/>
<keyword evidence="2" id="KW-0326">Glycosidase</keyword>
<gene>
    <name evidence="6" type="ORF">JOE61_001426</name>
</gene>
<feature type="chain" id="PRO_5047329249" description="Fibronectin type-III domain-containing protein" evidence="4">
    <location>
        <begin position="26"/>
        <end position="419"/>
    </location>
</feature>
<dbReference type="SUPFAM" id="SSF49265">
    <property type="entry name" value="Fibronectin type III"/>
    <property type="match status" value="2"/>
</dbReference>
<dbReference type="Proteomes" id="UP000732378">
    <property type="component" value="Unassembled WGS sequence"/>
</dbReference>
<sequence length="419" mass="44736">MTTAPGVRRLLAALSALLLGLLAAAGPGAARTVLDGRVDPSIPWAITELTWDMHDTDLRTRWSAQESPAGDWADSYDVAVIVGGTARPVETLRVPYWSGRFGDVPSGTSITWSVRASGGGVDGEWASFTTRTGGHAPGDVLDLQVESDPEADALEVSWTAPAEQVADYWVTLDDGAHGSARTFNTSSARVRVPMTQGRTPVELRVRAGNAYGWSYGSSLSTFYEDVPAAPSEVNARPRAGGFALKWQMVRWADHADRWEVLVDGQVVPSEARHGGVGRNMLADIEGLATGQEYEVGVRAVNEHGPGIVSSVVARTYALPDQVAAPRVKPGVKGGGLSVRVSWTPPLDWGGGEECCYRITGHGPADRAGVPALVERWSDAPATRFDFPVGRAGKWRFQVEAKTGAGFSPISDPSRRVRAR</sequence>
<evidence type="ECO:0000256" key="3">
    <source>
        <dbReference type="ARBA" id="ARBA00023326"/>
    </source>
</evidence>
<dbReference type="CDD" id="cd00063">
    <property type="entry name" value="FN3"/>
    <property type="match status" value="1"/>
</dbReference>
<keyword evidence="3" id="KW-0624">Polysaccharide degradation</keyword>
<dbReference type="SMART" id="SM00060">
    <property type="entry name" value="FN3"/>
    <property type="match status" value="3"/>
</dbReference>
<reference evidence="6 7" key="1">
    <citation type="submission" date="2021-01" db="EMBL/GenBank/DDBJ databases">
        <title>Sequencing the genomes of 1000 actinobacteria strains.</title>
        <authorList>
            <person name="Klenk H.-P."/>
        </authorList>
    </citation>
    <scope>NUCLEOTIDE SEQUENCE [LARGE SCALE GENOMIC DNA]</scope>
    <source>
        <strain evidence="6 7">DSM 18239</strain>
    </source>
</reference>
<keyword evidence="3" id="KW-0119">Carbohydrate metabolism</keyword>
<name>A0ABS2M8U0_9ACTN</name>
<dbReference type="InterPro" id="IPR050991">
    <property type="entry name" value="ECM_Regulatory_Proteins"/>
</dbReference>
<evidence type="ECO:0000256" key="4">
    <source>
        <dbReference type="SAM" id="SignalP"/>
    </source>
</evidence>
<dbReference type="InterPro" id="IPR003961">
    <property type="entry name" value="FN3_dom"/>
</dbReference>
<dbReference type="EMBL" id="JAFBBZ010000001">
    <property type="protein sequence ID" value="MBM7507612.1"/>
    <property type="molecule type" value="Genomic_DNA"/>
</dbReference>
<keyword evidence="4" id="KW-0732">Signal</keyword>
<protein>
    <recommendedName>
        <fullName evidence="5">Fibronectin type-III domain-containing protein</fullName>
    </recommendedName>
</protein>
<feature type="domain" description="Fibronectin type-III" evidence="5">
    <location>
        <begin position="136"/>
        <end position="229"/>
    </location>
</feature>
<dbReference type="Gene3D" id="2.60.40.10">
    <property type="entry name" value="Immunoglobulins"/>
    <property type="match status" value="2"/>
</dbReference>
<dbReference type="InterPro" id="IPR036116">
    <property type="entry name" value="FN3_sf"/>
</dbReference>
<dbReference type="InterPro" id="IPR013783">
    <property type="entry name" value="Ig-like_fold"/>
</dbReference>